<proteinExistence type="predicted"/>
<dbReference type="PANTHER" id="PTHR30146">
    <property type="entry name" value="LACI-RELATED TRANSCRIPTIONAL REPRESSOR"/>
    <property type="match status" value="1"/>
</dbReference>
<keyword evidence="3" id="KW-0804">Transcription</keyword>
<accession>A0ABR5AIV5</accession>
<feature type="domain" description="HTH lacI-type" evidence="4">
    <location>
        <begin position="2"/>
        <end position="58"/>
    </location>
</feature>
<dbReference type="InterPro" id="IPR000843">
    <property type="entry name" value="HTH_LacI"/>
</dbReference>
<dbReference type="InterPro" id="IPR010982">
    <property type="entry name" value="Lambda_DNA-bd_dom_sf"/>
</dbReference>
<dbReference type="SUPFAM" id="SSF53822">
    <property type="entry name" value="Periplasmic binding protein-like I"/>
    <property type="match status" value="1"/>
</dbReference>
<dbReference type="EMBL" id="JXAK01000020">
    <property type="protein sequence ID" value="KIL40495.1"/>
    <property type="molecule type" value="Genomic_DNA"/>
</dbReference>
<dbReference type="SMART" id="SM00354">
    <property type="entry name" value="HTH_LACI"/>
    <property type="match status" value="1"/>
</dbReference>
<dbReference type="RefSeq" id="WP_041047990.1">
    <property type="nucleotide sequence ID" value="NZ_JXAK01000020.1"/>
</dbReference>
<evidence type="ECO:0000259" key="4">
    <source>
        <dbReference type="PROSITE" id="PS50932"/>
    </source>
</evidence>
<dbReference type="Gene3D" id="1.10.260.40">
    <property type="entry name" value="lambda repressor-like DNA-binding domains"/>
    <property type="match status" value="1"/>
</dbReference>
<dbReference type="PANTHER" id="PTHR30146:SF109">
    <property type="entry name" value="HTH-TYPE TRANSCRIPTIONAL REGULATOR GALS"/>
    <property type="match status" value="1"/>
</dbReference>
<dbReference type="PROSITE" id="PS00356">
    <property type="entry name" value="HTH_LACI_1"/>
    <property type="match status" value="1"/>
</dbReference>
<gene>
    <name evidence="5" type="ORF">SD70_13065</name>
</gene>
<organism evidence="5 6">
    <name type="scientific">Gordoniibacillus kamchatkensis</name>
    <dbReference type="NCBI Taxonomy" id="1590651"/>
    <lineage>
        <taxon>Bacteria</taxon>
        <taxon>Bacillati</taxon>
        <taxon>Bacillota</taxon>
        <taxon>Bacilli</taxon>
        <taxon>Bacillales</taxon>
        <taxon>Paenibacillaceae</taxon>
        <taxon>Gordoniibacillus</taxon>
    </lineage>
</organism>
<keyword evidence="6" id="KW-1185">Reference proteome</keyword>
<dbReference type="PROSITE" id="PS50932">
    <property type="entry name" value="HTH_LACI_2"/>
    <property type="match status" value="1"/>
</dbReference>
<evidence type="ECO:0000256" key="2">
    <source>
        <dbReference type="ARBA" id="ARBA00023125"/>
    </source>
</evidence>
<keyword evidence="2" id="KW-0238">DNA-binding</keyword>
<dbReference type="Proteomes" id="UP000031967">
    <property type="component" value="Unassembled WGS sequence"/>
</dbReference>
<sequence>MSTLKDIAKYVGVSVSTVSRVINEDTSRHVNPETRKKIWQAVQELGYEPNQSARSLVQQKREKPKASMQVGCIVFAPQLRQHHPYFSPILSGVNKQLLDSGYTMAYIHSLEEVRSQPIPGKLLLETPVDGVIVVGEIDPPILDYIRRHVPVVGIDITSAGTDYPIVDYNRIAVGKTAVQHLISRGHRRIGFVGGETGQDGTPEEPRFTGYKYALMEAGLPLNPDWIVETEWKVDRSYGEMLAMLESQPENLPTAMLAASDMMAIAAMRAAAEKGLRIPEDIAFVGIDDIEIAEYTSPPLSSIHIPKFEIGTIAVNMLLDYIQGRQQMPLNIQVPHRLIVRQSSDYTRT</sequence>
<dbReference type="SUPFAM" id="SSF47413">
    <property type="entry name" value="lambda repressor-like DNA-binding domains"/>
    <property type="match status" value="1"/>
</dbReference>
<dbReference type="Gene3D" id="3.40.50.2300">
    <property type="match status" value="2"/>
</dbReference>
<evidence type="ECO:0000256" key="1">
    <source>
        <dbReference type="ARBA" id="ARBA00023015"/>
    </source>
</evidence>
<keyword evidence="1" id="KW-0805">Transcription regulation</keyword>
<protein>
    <recommendedName>
        <fullName evidence="4">HTH lacI-type domain-containing protein</fullName>
    </recommendedName>
</protein>
<reference evidence="5 6" key="1">
    <citation type="submission" date="2014-12" db="EMBL/GenBank/DDBJ databases">
        <title>Draft genome sequence of Paenibacillus kamchatkensis strain B-2647.</title>
        <authorList>
            <person name="Karlyshev A.V."/>
            <person name="Kudryashova E.B."/>
        </authorList>
    </citation>
    <scope>NUCLEOTIDE SEQUENCE [LARGE SCALE GENOMIC DNA]</scope>
    <source>
        <strain evidence="5 6">VKM B-2647</strain>
    </source>
</reference>
<dbReference type="InterPro" id="IPR046335">
    <property type="entry name" value="LacI/GalR-like_sensor"/>
</dbReference>
<evidence type="ECO:0000313" key="6">
    <source>
        <dbReference type="Proteomes" id="UP000031967"/>
    </source>
</evidence>
<dbReference type="Pfam" id="PF13377">
    <property type="entry name" value="Peripla_BP_3"/>
    <property type="match status" value="1"/>
</dbReference>
<dbReference type="InterPro" id="IPR028082">
    <property type="entry name" value="Peripla_BP_I"/>
</dbReference>
<comment type="caution">
    <text evidence="5">The sequence shown here is derived from an EMBL/GenBank/DDBJ whole genome shotgun (WGS) entry which is preliminary data.</text>
</comment>
<dbReference type="CDD" id="cd01392">
    <property type="entry name" value="HTH_LacI"/>
    <property type="match status" value="1"/>
</dbReference>
<name>A0ABR5AIV5_9BACL</name>
<dbReference type="PRINTS" id="PR00036">
    <property type="entry name" value="HTHLACI"/>
</dbReference>
<evidence type="ECO:0000313" key="5">
    <source>
        <dbReference type="EMBL" id="KIL40495.1"/>
    </source>
</evidence>
<dbReference type="Pfam" id="PF00356">
    <property type="entry name" value="LacI"/>
    <property type="match status" value="1"/>
</dbReference>
<evidence type="ECO:0000256" key="3">
    <source>
        <dbReference type="ARBA" id="ARBA00023163"/>
    </source>
</evidence>